<dbReference type="InterPro" id="IPR031303">
    <property type="entry name" value="C5_meth_CS"/>
</dbReference>
<dbReference type="GO" id="GO:0005634">
    <property type="term" value="C:nucleus"/>
    <property type="evidence" value="ECO:0007669"/>
    <property type="project" value="TreeGrafter"/>
</dbReference>
<dbReference type="PANTHER" id="PTHR10629">
    <property type="entry name" value="CYTOSINE-SPECIFIC METHYLTRANSFERASE"/>
    <property type="match status" value="1"/>
</dbReference>
<name>A0A6C0CDK9_9ZZZZ</name>
<protein>
    <recommendedName>
        <fullName evidence="1">DNA (cytosine-5-)-methyltransferase</fullName>
        <ecNumber evidence="1">2.1.1.37</ecNumber>
    </recommendedName>
</protein>
<dbReference type="PROSITE" id="PS00095">
    <property type="entry name" value="C5_MTASE_2"/>
    <property type="match status" value="1"/>
</dbReference>
<dbReference type="InterPro" id="IPR001525">
    <property type="entry name" value="C5_MeTfrase"/>
</dbReference>
<dbReference type="InterPro" id="IPR018117">
    <property type="entry name" value="C5_DNA_meth_AS"/>
</dbReference>
<dbReference type="PRINTS" id="PR00105">
    <property type="entry name" value="C5METTRFRASE"/>
</dbReference>
<dbReference type="NCBIfam" id="TIGR00675">
    <property type="entry name" value="dcm"/>
    <property type="match status" value="1"/>
</dbReference>
<dbReference type="Pfam" id="PF00145">
    <property type="entry name" value="DNA_methylase"/>
    <property type="match status" value="1"/>
</dbReference>
<dbReference type="Gene3D" id="3.40.50.150">
    <property type="entry name" value="Vaccinia Virus protein VP39"/>
    <property type="match status" value="1"/>
</dbReference>
<keyword evidence="3" id="KW-0808">Transferase</keyword>
<dbReference type="PROSITE" id="PS51679">
    <property type="entry name" value="SAM_MT_C5"/>
    <property type="match status" value="1"/>
</dbReference>
<dbReference type="EC" id="2.1.1.37" evidence="1"/>
<dbReference type="InterPro" id="IPR050390">
    <property type="entry name" value="C5-Methyltransferase"/>
</dbReference>
<dbReference type="AlphaFoldDB" id="A0A6C0CDK9"/>
<dbReference type="SUPFAM" id="SSF53335">
    <property type="entry name" value="S-adenosyl-L-methionine-dependent methyltransferases"/>
    <property type="match status" value="1"/>
</dbReference>
<organism evidence="5">
    <name type="scientific">viral metagenome</name>
    <dbReference type="NCBI Taxonomy" id="1070528"/>
    <lineage>
        <taxon>unclassified sequences</taxon>
        <taxon>metagenomes</taxon>
        <taxon>organismal metagenomes</taxon>
    </lineage>
</organism>
<dbReference type="PANTHER" id="PTHR10629:SF52">
    <property type="entry name" value="DNA (CYTOSINE-5)-METHYLTRANSFERASE 1"/>
    <property type="match status" value="1"/>
</dbReference>
<keyword evidence="2" id="KW-0489">Methyltransferase</keyword>
<dbReference type="EMBL" id="MN739402">
    <property type="protein sequence ID" value="QHT02836.1"/>
    <property type="molecule type" value="Genomic_DNA"/>
</dbReference>
<evidence type="ECO:0000256" key="2">
    <source>
        <dbReference type="ARBA" id="ARBA00022603"/>
    </source>
</evidence>
<dbReference type="PROSITE" id="PS00094">
    <property type="entry name" value="C5_MTASE_1"/>
    <property type="match status" value="1"/>
</dbReference>
<dbReference type="Gene3D" id="3.90.120.10">
    <property type="entry name" value="DNA Methylase, subunit A, domain 2"/>
    <property type="match status" value="1"/>
</dbReference>
<dbReference type="GO" id="GO:0003886">
    <property type="term" value="F:DNA (cytosine-5-)-methyltransferase activity"/>
    <property type="evidence" value="ECO:0007669"/>
    <property type="project" value="UniProtKB-EC"/>
</dbReference>
<dbReference type="InterPro" id="IPR029063">
    <property type="entry name" value="SAM-dependent_MTases_sf"/>
</dbReference>
<dbReference type="GO" id="GO:0003677">
    <property type="term" value="F:DNA binding"/>
    <property type="evidence" value="ECO:0007669"/>
    <property type="project" value="TreeGrafter"/>
</dbReference>
<evidence type="ECO:0000256" key="3">
    <source>
        <dbReference type="ARBA" id="ARBA00022679"/>
    </source>
</evidence>
<dbReference type="GO" id="GO:0032259">
    <property type="term" value="P:methylation"/>
    <property type="evidence" value="ECO:0007669"/>
    <property type="project" value="UniProtKB-KW"/>
</dbReference>
<sequence>MVQIRLLVSDNDKIFVCGGSIKDGSIKGSYTKQDFICPLTGKSFKSRGKFWKHIESLKLDPINMTYDRELNVENEENISKLLDKTYIEDLWQNYFEMKGNKKLLENLVGQINLELYIILLKVYNGDMDIDECISNVNLNVSDNVNGNDNTIQAISLFSGMGGDSLGIVKAGLNLVAYSEWEKEMKETHELNFPDTKLLGGGDITKTSDDEFLQYKDKVNLIFAGFPCQGFSHAGKKLPDDPRNTLFREFLRSTRLINPKYIIGENVKGLLSRKNVDGDLYIDIIKDEFNKIGYDIYYRVYMCSKLNIGVPQNRERLIIVGIRSDLEQKFEFPEESDNRLGDLKNIIKFNMEGALKIEPEYLDFDFNDLPKECILTDMENEEEENNPHPNLVQLAKKRDYVRKDKARPHRLHFGRRLDVGGEIIDIRKPINTIICSYAHCPRFFVPLKNKNGNYLRCLLAIELKQIQGFPEDYKLSGDVGKQIKQIGNAVPPPLIEMIVEELIK</sequence>
<accession>A0A6C0CDK9</accession>
<proteinExistence type="predicted"/>
<evidence type="ECO:0000256" key="4">
    <source>
        <dbReference type="ARBA" id="ARBA00022691"/>
    </source>
</evidence>
<evidence type="ECO:0000256" key="1">
    <source>
        <dbReference type="ARBA" id="ARBA00011975"/>
    </source>
</evidence>
<reference evidence="5" key="1">
    <citation type="journal article" date="2020" name="Nature">
        <title>Giant virus diversity and host interactions through global metagenomics.</title>
        <authorList>
            <person name="Schulz F."/>
            <person name="Roux S."/>
            <person name="Paez-Espino D."/>
            <person name="Jungbluth S."/>
            <person name="Walsh D.A."/>
            <person name="Denef V.J."/>
            <person name="McMahon K.D."/>
            <person name="Konstantinidis K.T."/>
            <person name="Eloe-Fadrosh E.A."/>
            <person name="Kyrpides N.C."/>
            <person name="Woyke T."/>
        </authorList>
    </citation>
    <scope>NUCLEOTIDE SEQUENCE</scope>
    <source>
        <strain evidence="5">GVMAG-M-3300020595-32</strain>
    </source>
</reference>
<keyword evidence="4" id="KW-0949">S-adenosyl-L-methionine</keyword>
<dbReference type="GO" id="GO:0044027">
    <property type="term" value="P:negative regulation of gene expression via chromosomal CpG island methylation"/>
    <property type="evidence" value="ECO:0007669"/>
    <property type="project" value="TreeGrafter"/>
</dbReference>
<evidence type="ECO:0000313" key="5">
    <source>
        <dbReference type="EMBL" id="QHT02836.1"/>
    </source>
</evidence>